<dbReference type="RefSeq" id="WP_189167202.1">
    <property type="nucleotide sequence ID" value="NZ_BMNT01000054.1"/>
</dbReference>
<protein>
    <recommendedName>
        <fullName evidence="2">Zinc finger CGNR domain-containing protein</fullName>
    </recommendedName>
</protein>
<dbReference type="PANTHER" id="PTHR35525:SF3">
    <property type="entry name" value="BLL6575 PROTEIN"/>
    <property type="match status" value="1"/>
</dbReference>
<evidence type="ECO:0000259" key="2">
    <source>
        <dbReference type="Pfam" id="PF11706"/>
    </source>
</evidence>
<evidence type="ECO:0000313" key="3">
    <source>
        <dbReference type="EMBL" id="GGL16527.1"/>
    </source>
</evidence>
<dbReference type="PANTHER" id="PTHR35525">
    <property type="entry name" value="BLL6575 PROTEIN"/>
    <property type="match status" value="1"/>
</dbReference>
<dbReference type="Proteomes" id="UP000645217">
    <property type="component" value="Unassembled WGS sequence"/>
</dbReference>
<gene>
    <name evidence="3" type="ORF">GCM10007964_68130</name>
</gene>
<keyword evidence="4" id="KW-1185">Reference proteome</keyword>
<dbReference type="Pfam" id="PF07336">
    <property type="entry name" value="ABATE"/>
    <property type="match status" value="1"/>
</dbReference>
<sequence length="182" mass="20038">MHLNPYGADVVNFAAELANHPPASADELADRCRTAGLVLERPVEPSDLDQTIAVIGLWTKVIDAPGERAKAELVNEMLARSAAYPRLTDHAHGWHLHYRDDLQPLGSVLFALISVGTAMHLVSRGMDRLGRCAAAGCETIFADTSRTARQRYCSQRCANRDAVRRHRARQPTPPAQPAGRRR</sequence>
<evidence type="ECO:0000256" key="1">
    <source>
        <dbReference type="SAM" id="MobiDB-lite"/>
    </source>
</evidence>
<dbReference type="Gene3D" id="1.10.3300.10">
    <property type="entry name" value="Jann2411-like domain"/>
    <property type="match status" value="1"/>
</dbReference>
<organism evidence="3 4">
    <name type="scientific">Sphaerisporangium melleum</name>
    <dbReference type="NCBI Taxonomy" id="321316"/>
    <lineage>
        <taxon>Bacteria</taxon>
        <taxon>Bacillati</taxon>
        <taxon>Actinomycetota</taxon>
        <taxon>Actinomycetes</taxon>
        <taxon>Streptosporangiales</taxon>
        <taxon>Streptosporangiaceae</taxon>
        <taxon>Sphaerisporangium</taxon>
    </lineage>
</organism>
<feature type="region of interest" description="Disordered" evidence="1">
    <location>
        <begin position="160"/>
        <end position="182"/>
    </location>
</feature>
<dbReference type="InterPro" id="IPR021005">
    <property type="entry name" value="Znf_CGNR"/>
</dbReference>
<reference evidence="3" key="1">
    <citation type="journal article" date="2014" name="Int. J. Syst. Evol. Microbiol.">
        <title>Complete genome sequence of Corynebacterium casei LMG S-19264T (=DSM 44701T), isolated from a smear-ripened cheese.</title>
        <authorList>
            <consortium name="US DOE Joint Genome Institute (JGI-PGF)"/>
            <person name="Walter F."/>
            <person name="Albersmeier A."/>
            <person name="Kalinowski J."/>
            <person name="Ruckert C."/>
        </authorList>
    </citation>
    <scope>NUCLEOTIDE SEQUENCE</scope>
    <source>
        <strain evidence="3">JCM 13064</strain>
    </source>
</reference>
<reference evidence="3" key="2">
    <citation type="submission" date="2020-09" db="EMBL/GenBank/DDBJ databases">
        <authorList>
            <person name="Sun Q."/>
            <person name="Ohkuma M."/>
        </authorList>
    </citation>
    <scope>NUCLEOTIDE SEQUENCE</scope>
    <source>
        <strain evidence="3">JCM 13064</strain>
    </source>
</reference>
<proteinExistence type="predicted"/>
<dbReference type="EMBL" id="BMNT01000054">
    <property type="protein sequence ID" value="GGL16527.1"/>
    <property type="molecule type" value="Genomic_DNA"/>
</dbReference>
<comment type="caution">
    <text evidence="3">The sequence shown here is derived from an EMBL/GenBank/DDBJ whole genome shotgun (WGS) entry which is preliminary data.</text>
</comment>
<dbReference type="InterPro" id="IPR010852">
    <property type="entry name" value="ABATE"/>
</dbReference>
<dbReference type="AlphaFoldDB" id="A0A917RNV3"/>
<dbReference type="Pfam" id="PF11706">
    <property type="entry name" value="zf-CGNR"/>
    <property type="match status" value="1"/>
</dbReference>
<evidence type="ECO:0000313" key="4">
    <source>
        <dbReference type="Proteomes" id="UP000645217"/>
    </source>
</evidence>
<name>A0A917RNV3_9ACTN</name>
<feature type="domain" description="Zinc finger CGNR" evidence="2">
    <location>
        <begin position="128"/>
        <end position="170"/>
    </location>
</feature>
<dbReference type="InterPro" id="IPR023286">
    <property type="entry name" value="ABATE_dom_sf"/>
</dbReference>
<dbReference type="SUPFAM" id="SSF160904">
    <property type="entry name" value="Jann2411-like"/>
    <property type="match status" value="1"/>
</dbReference>
<accession>A0A917RNV3</accession>